<dbReference type="HAMAP" id="MF_00724">
    <property type="entry name" value="FliE"/>
    <property type="match status" value="1"/>
</dbReference>
<gene>
    <name evidence="5 6" type="primary">fliE</name>
    <name evidence="6" type="ORF">I5U67_07880</name>
</gene>
<dbReference type="PANTHER" id="PTHR34653">
    <property type="match status" value="1"/>
</dbReference>
<protein>
    <recommendedName>
        <fullName evidence="3 5">Flagellar hook-basal body complex protein FliE</fullName>
    </recommendedName>
</protein>
<sequence length="98" mass="10301">MSIEAIGPIGLEQGQSLAASAPATPAADFSGWLASGVGHVEHSLDVAESGVRALTAGRDVPVHEVMIALEQARLDLSLATEVRNRLVEAYQELARIQL</sequence>
<dbReference type="GO" id="GO:0071973">
    <property type="term" value="P:bacterial-type flagellum-dependent cell motility"/>
    <property type="evidence" value="ECO:0007669"/>
    <property type="project" value="InterPro"/>
</dbReference>
<keyword evidence="6" id="KW-0969">Cilium</keyword>
<dbReference type="GO" id="GO:0009425">
    <property type="term" value="C:bacterial-type flagellum basal body"/>
    <property type="evidence" value="ECO:0007669"/>
    <property type="project" value="UniProtKB-SubCell"/>
</dbReference>
<dbReference type="AlphaFoldDB" id="A0A6B8J0W4"/>
<dbReference type="EMBL" id="JADUNP010000011">
    <property type="protein sequence ID" value="MBH1652084.1"/>
    <property type="molecule type" value="Genomic_DNA"/>
</dbReference>
<dbReference type="PRINTS" id="PR01006">
    <property type="entry name" value="FLGHOOKFLIE"/>
</dbReference>
<dbReference type="PANTHER" id="PTHR34653:SF1">
    <property type="entry name" value="FLAGELLAR HOOK-BASAL BODY COMPLEX PROTEIN FLIE"/>
    <property type="match status" value="1"/>
</dbReference>
<dbReference type="Proteomes" id="UP000625930">
    <property type="component" value="Unassembled WGS sequence"/>
</dbReference>
<evidence type="ECO:0000256" key="5">
    <source>
        <dbReference type="HAMAP-Rule" id="MF_00724"/>
    </source>
</evidence>
<dbReference type="NCBIfam" id="TIGR00205">
    <property type="entry name" value="fliE"/>
    <property type="match status" value="1"/>
</dbReference>
<evidence type="ECO:0000313" key="6">
    <source>
        <dbReference type="EMBL" id="MBH1652084.1"/>
    </source>
</evidence>
<keyword evidence="6" id="KW-0966">Cell projection</keyword>
<reference evidence="6" key="1">
    <citation type="submission" date="2020-11" db="EMBL/GenBank/DDBJ databases">
        <title>Enhanced detection system for hospital associated transmission using whole genome sequencing surveillance.</title>
        <authorList>
            <person name="Harrison L.H."/>
            <person name="Van Tyne D."/>
            <person name="Marsh J.W."/>
            <person name="Griffith M.P."/>
            <person name="Snyder D.J."/>
            <person name="Cooper V.S."/>
            <person name="Mustapha M."/>
        </authorList>
    </citation>
    <scope>NUCLEOTIDE SEQUENCE</scope>
    <source>
        <strain evidence="6">STEN00091</strain>
    </source>
</reference>
<name>A0A6B8J0W4_STEMA</name>
<organism evidence="6 7">
    <name type="scientific">Stenotrophomonas maltophilia</name>
    <name type="common">Pseudomonas maltophilia</name>
    <name type="synonym">Xanthomonas maltophilia</name>
    <dbReference type="NCBI Taxonomy" id="40324"/>
    <lineage>
        <taxon>Bacteria</taxon>
        <taxon>Pseudomonadati</taxon>
        <taxon>Pseudomonadota</taxon>
        <taxon>Gammaproteobacteria</taxon>
        <taxon>Lysobacterales</taxon>
        <taxon>Lysobacteraceae</taxon>
        <taxon>Stenotrophomonas</taxon>
        <taxon>Stenotrophomonas maltophilia group</taxon>
    </lineage>
</organism>
<evidence type="ECO:0000256" key="2">
    <source>
        <dbReference type="ARBA" id="ARBA00009272"/>
    </source>
</evidence>
<accession>A0A6B8J0W4</accession>
<evidence type="ECO:0000256" key="3">
    <source>
        <dbReference type="ARBA" id="ARBA00018024"/>
    </source>
</evidence>
<proteinExistence type="inferred from homology"/>
<comment type="subcellular location">
    <subcellularLocation>
        <location evidence="1 5">Bacterial flagellum basal body</location>
    </subcellularLocation>
</comment>
<keyword evidence="6" id="KW-0282">Flagellum</keyword>
<comment type="caution">
    <text evidence="6">The sequence shown here is derived from an EMBL/GenBank/DDBJ whole genome shotgun (WGS) entry which is preliminary data.</text>
</comment>
<keyword evidence="4 5" id="KW-0975">Bacterial flagellum</keyword>
<evidence type="ECO:0000256" key="1">
    <source>
        <dbReference type="ARBA" id="ARBA00004117"/>
    </source>
</evidence>
<comment type="similarity">
    <text evidence="2 5">Belongs to the FliE family.</text>
</comment>
<dbReference type="GO" id="GO:0005198">
    <property type="term" value="F:structural molecule activity"/>
    <property type="evidence" value="ECO:0007669"/>
    <property type="project" value="UniProtKB-UniRule"/>
</dbReference>
<dbReference type="InterPro" id="IPR001624">
    <property type="entry name" value="FliE"/>
</dbReference>
<dbReference type="Pfam" id="PF02049">
    <property type="entry name" value="FliE"/>
    <property type="match status" value="1"/>
</dbReference>
<dbReference type="RefSeq" id="WP_154262680.1">
    <property type="nucleotide sequence ID" value="NZ_CP040438.1"/>
</dbReference>
<dbReference type="GO" id="GO:0003774">
    <property type="term" value="F:cytoskeletal motor activity"/>
    <property type="evidence" value="ECO:0007669"/>
    <property type="project" value="InterPro"/>
</dbReference>
<evidence type="ECO:0000256" key="4">
    <source>
        <dbReference type="ARBA" id="ARBA00023143"/>
    </source>
</evidence>
<evidence type="ECO:0000313" key="7">
    <source>
        <dbReference type="Proteomes" id="UP000625930"/>
    </source>
</evidence>